<dbReference type="Proteomes" id="UP001497680">
    <property type="component" value="Unassembled WGS sequence"/>
</dbReference>
<name>A0ACC0DJH7_9PEZI</name>
<comment type="caution">
    <text evidence="1">The sequence shown here is derived from an EMBL/GenBank/DDBJ whole genome shotgun (WGS) entry which is preliminary data.</text>
</comment>
<dbReference type="EMBL" id="MU394283">
    <property type="protein sequence ID" value="KAI6092335.1"/>
    <property type="molecule type" value="Genomic_DNA"/>
</dbReference>
<protein>
    <submittedName>
        <fullName evidence="1">Transcriptional regulation of mitochondrial recombination-domain-containing protein</fullName>
    </submittedName>
</protein>
<accession>A0ACC0DJH7</accession>
<evidence type="ECO:0000313" key="2">
    <source>
        <dbReference type="Proteomes" id="UP001497680"/>
    </source>
</evidence>
<organism evidence="1 2">
    <name type="scientific">Hypoxylon rubiginosum</name>
    <dbReference type="NCBI Taxonomy" id="110542"/>
    <lineage>
        <taxon>Eukaryota</taxon>
        <taxon>Fungi</taxon>
        <taxon>Dikarya</taxon>
        <taxon>Ascomycota</taxon>
        <taxon>Pezizomycotina</taxon>
        <taxon>Sordariomycetes</taxon>
        <taxon>Xylariomycetidae</taxon>
        <taxon>Xylariales</taxon>
        <taxon>Hypoxylaceae</taxon>
        <taxon>Hypoxylon</taxon>
    </lineage>
</organism>
<sequence>MALRPNSITAQLAKLSLSIRRGGIRLSSTDTKEEKQIKQEKHRKEIEASRFPPHHGEKIWIFNHFLDGFTVYSHSPVMKANKVFRQIPFNGKKLRPSKLRKDYWRPMAMIQFPEGSGEVGRSVFQRLRECKTLHELSWSDDMFYDKDGKPLSKHERGKKINDQKANTIADMAAVLGGKGKGNKIWKSVSQDSPAALTDAEASSEESPKKDEEGTDELVKAEVWWMNDQDRNYANKWPANVTHHLFNEAMLEKLSPEENAEEQTAPAELVAEQELQKEQGEKPTV</sequence>
<reference evidence="1 2" key="1">
    <citation type="journal article" date="2022" name="New Phytol.">
        <title>Ecological generalism drives hyperdiversity of secondary metabolite gene clusters in xylarialean endophytes.</title>
        <authorList>
            <person name="Franco M.E.E."/>
            <person name="Wisecaver J.H."/>
            <person name="Arnold A.E."/>
            <person name="Ju Y.M."/>
            <person name="Slot J.C."/>
            <person name="Ahrendt S."/>
            <person name="Moore L.P."/>
            <person name="Eastman K.E."/>
            <person name="Scott K."/>
            <person name="Konkel Z."/>
            <person name="Mondo S.J."/>
            <person name="Kuo A."/>
            <person name="Hayes R.D."/>
            <person name="Haridas S."/>
            <person name="Andreopoulos B."/>
            <person name="Riley R."/>
            <person name="LaButti K."/>
            <person name="Pangilinan J."/>
            <person name="Lipzen A."/>
            <person name="Amirebrahimi M."/>
            <person name="Yan J."/>
            <person name="Adam C."/>
            <person name="Keymanesh K."/>
            <person name="Ng V."/>
            <person name="Louie K."/>
            <person name="Northen T."/>
            <person name="Drula E."/>
            <person name="Henrissat B."/>
            <person name="Hsieh H.M."/>
            <person name="Youens-Clark K."/>
            <person name="Lutzoni F."/>
            <person name="Miadlikowska J."/>
            <person name="Eastwood D.C."/>
            <person name="Hamelin R.C."/>
            <person name="Grigoriev I.V."/>
            <person name="U'Ren J.M."/>
        </authorList>
    </citation>
    <scope>NUCLEOTIDE SEQUENCE [LARGE SCALE GENOMIC DNA]</scope>
    <source>
        <strain evidence="1 2">ER1909</strain>
    </source>
</reference>
<gene>
    <name evidence="1" type="ORF">F4821DRAFT_223810</name>
</gene>
<evidence type="ECO:0000313" key="1">
    <source>
        <dbReference type="EMBL" id="KAI6092335.1"/>
    </source>
</evidence>
<keyword evidence="2" id="KW-1185">Reference proteome</keyword>
<proteinExistence type="predicted"/>